<protein>
    <submittedName>
        <fullName evidence="7">DNA translocase domain-containing protein, FtsK-like</fullName>
    </submittedName>
</protein>
<dbReference type="InterPro" id="IPR002543">
    <property type="entry name" value="FtsK_dom"/>
</dbReference>
<gene>
    <name evidence="7" type="ORF">dnl_28320</name>
</gene>
<sequence>MAESISVSQLKCACLDPQWKNQWIQGKNPSTMSFSPLGTIPVYGAVFHKIAEKFVNWLTKIDNKSILAELSDEYSLWHKMYNDFAEVKLNKLLEKNKIESAYYLSQSLKSFCRRLDDLRCRTLNFSSWQDIFLTQEFLIQNIRFNTENSFIVISGQVDAVRTHPEYGLEIVDYKLSRGTSMKHDLVQLSIYSQLLSKAKPGLRFHGILEYYEPELHEVSISEKELEQIFNEIVYPVLHELTNGKSISKDMSKDIEDCYASFNLKVNIIDKIQAPQLVRYKTKPAPGVKVVSLANRAADLQVFLSLRELPIIEPAQGCVHIDIPKDKPDTVFWQDIINRSEYKDNKSPVSFPVGLGVNNKLIIADLADSNMCHALIAGSSGSGKSEFLKSLVASLIAKNNPGTLKLSIIDPKILTFGSFSNCSFLTGPIITDIFSAIPCLTEAVNEMESRYCRLGSEGFENLNARFQSGKHDIPFYVIIFDEFADLILAGKEEKKTFEALTARLAAKGRAAGIHLVLTTQRPDRTIVTGLIKANLPLKICLKVTTAGNSHIIIDKNGGESLLGCGDLLCCCGKDIERGQSPYITQEELFKLAGTG</sequence>
<dbReference type="SUPFAM" id="SSF52540">
    <property type="entry name" value="P-loop containing nucleoside triphosphate hydrolases"/>
    <property type="match status" value="1"/>
</dbReference>
<feature type="binding site" evidence="5">
    <location>
        <begin position="377"/>
        <end position="384"/>
    </location>
    <ligand>
        <name>ATP</name>
        <dbReference type="ChEBI" id="CHEBI:30616"/>
    </ligand>
</feature>
<dbReference type="Proteomes" id="UP000663720">
    <property type="component" value="Chromosome"/>
</dbReference>
<evidence type="ECO:0000256" key="4">
    <source>
        <dbReference type="ARBA" id="ARBA00023125"/>
    </source>
</evidence>
<evidence type="ECO:0000256" key="1">
    <source>
        <dbReference type="ARBA" id="ARBA00006474"/>
    </source>
</evidence>
<evidence type="ECO:0000313" key="7">
    <source>
        <dbReference type="EMBL" id="QTA80527.1"/>
    </source>
</evidence>
<dbReference type="InterPro" id="IPR027417">
    <property type="entry name" value="P-loop_NTPase"/>
</dbReference>
<dbReference type="KEGG" id="dli:dnl_28320"/>
<accession>A0A975B7X1</accession>
<organism evidence="7 8">
    <name type="scientific">Desulfonema limicola</name>
    <dbReference type="NCBI Taxonomy" id="45656"/>
    <lineage>
        <taxon>Bacteria</taxon>
        <taxon>Pseudomonadati</taxon>
        <taxon>Thermodesulfobacteriota</taxon>
        <taxon>Desulfobacteria</taxon>
        <taxon>Desulfobacterales</taxon>
        <taxon>Desulfococcaceae</taxon>
        <taxon>Desulfonema</taxon>
    </lineage>
</organism>
<proteinExistence type="inferred from homology"/>
<dbReference type="EMBL" id="CP061799">
    <property type="protein sequence ID" value="QTA80527.1"/>
    <property type="molecule type" value="Genomic_DNA"/>
</dbReference>
<dbReference type="GO" id="GO:0003677">
    <property type="term" value="F:DNA binding"/>
    <property type="evidence" value="ECO:0007669"/>
    <property type="project" value="UniProtKB-KW"/>
</dbReference>
<dbReference type="PANTHER" id="PTHR22683:SF41">
    <property type="entry name" value="DNA TRANSLOCASE FTSK"/>
    <property type="match status" value="1"/>
</dbReference>
<dbReference type="Gene3D" id="3.30.980.40">
    <property type="match status" value="1"/>
</dbReference>
<reference evidence="7" key="1">
    <citation type="journal article" date="2021" name="Microb. Physiol.">
        <title>Proteogenomic Insights into the Physiology of Marine, Sulfate-Reducing, Filamentous Desulfonema limicola and Desulfonema magnum.</title>
        <authorList>
            <person name="Schnaars V."/>
            <person name="Wohlbrand L."/>
            <person name="Scheve S."/>
            <person name="Hinrichs C."/>
            <person name="Reinhardt R."/>
            <person name="Rabus R."/>
        </authorList>
    </citation>
    <scope>NUCLEOTIDE SEQUENCE</scope>
    <source>
        <strain evidence="7">5ac10</strain>
    </source>
</reference>
<dbReference type="Pfam" id="PF17854">
    <property type="entry name" value="FtsK_alpha"/>
    <property type="match status" value="1"/>
</dbReference>
<evidence type="ECO:0000256" key="2">
    <source>
        <dbReference type="ARBA" id="ARBA00022741"/>
    </source>
</evidence>
<dbReference type="CDD" id="cd01127">
    <property type="entry name" value="TrwB_TraG_TraD_VirD4"/>
    <property type="match status" value="1"/>
</dbReference>
<keyword evidence="8" id="KW-1185">Reference proteome</keyword>
<dbReference type="PROSITE" id="PS50901">
    <property type="entry name" value="FTSK"/>
    <property type="match status" value="1"/>
</dbReference>
<feature type="domain" description="FtsK" evidence="6">
    <location>
        <begin position="357"/>
        <end position="549"/>
    </location>
</feature>
<dbReference type="Pfam" id="PF12705">
    <property type="entry name" value="PDDEXK_1"/>
    <property type="match status" value="1"/>
</dbReference>
<keyword evidence="4" id="KW-0238">DNA-binding</keyword>
<evidence type="ECO:0000259" key="6">
    <source>
        <dbReference type="PROSITE" id="PS50901"/>
    </source>
</evidence>
<dbReference type="InterPro" id="IPR038726">
    <property type="entry name" value="PDDEXK_AddAB-type"/>
</dbReference>
<name>A0A975B7X1_9BACT</name>
<comment type="similarity">
    <text evidence="1">Belongs to the FtsK/SpoIIIE/SftA family.</text>
</comment>
<keyword evidence="2 5" id="KW-0547">Nucleotide-binding</keyword>
<dbReference type="GO" id="GO:0005524">
    <property type="term" value="F:ATP binding"/>
    <property type="evidence" value="ECO:0007669"/>
    <property type="project" value="UniProtKB-UniRule"/>
</dbReference>
<dbReference type="InterPro" id="IPR041027">
    <property type="entry name" value="FtsK_alpha"/>
</dbReference>
<dbReference type="InterPro" id="IPR050206">
    <property type="entry name" value="FtsK/SpoIIIE/SftA"/>
</dbReference>
<evidence type="ECO:0000313" key="8">
    <source>
        <dbReference type="Proteomes" id="UP000663720"/>
    </source>
</evidence>
<dbReference type="Pfam" id="PF01580">
    <property type="entry name" value="FtsK_SpoIIIE"/>
    <property type="match status" value="1"/>
</dbReference>
<evidence type="ECO:0000256" key="3">
    <source>
        <dbReference type="ARBA" id="ARBA00022840"/>
    </source>
</evidence>
<evidence type="ECO:0000256" key="5">
    <source>
        <dbReference type="PROSITE-ProRule" id="PRU00289"/>
    </source>
</evidence>
<dbReference type="Gene3D" id="3.40.50.300">
    <property type="entry name" value="P-loop containing nucleotide triphosphate hydrolases"/>
    <property type="match status" value="1"/>
</dbReference>
<dbReference type="PANTHER" id="PTHR22683">
    <property type="entry name" value="SPORULATION PROTEIN RELATED"/>
    <property type="match status" value="1"/>
</dbReference>
<dbReference type="AlphaFoldDB" id="A0A975B7X1"/>
<dbReference type="RefSeq" id="WP_207692172.1">
    <property type="nucleotide sequence ID" value="NZ_CP061799.1"/>
</dbReference>
<keyword evidence="3 5" id="KW-0067">ATP-binding</keyword>